<dbReference type="InterPro" id="IPR009057">
    <property type="entry name" value="Homeodomain-like_sf"/>
</dbReference>
<dbReference type="GO" id="GO:0003677">
    <property type="term" value="F:DNA binding"/>
    <property type="evidence" value="ECO:0007669"/>
    <property type="project" value="UniProtKB-UniRule"/>
</dbReference>
<dbReference type="Pfam" id="PF00440">
    <property type="entry name" value="TetR_N"/>
    <property type="match status" value="1"/>
</dbReference>
<dbReference type="EMBL" id="JPME01000010">
    <property type="protein sequence ID" value="KEZ90659.1"/>
    <property type="molecule type" value="Genomic_DNA"/>
</dbReference>
<dbReference type="SUPFAM" id="SSF46689">
    <property type="entry name" value="Homeodomain-like"/>
    <property type="match status" value="1"/>
</dbReference>
<dbReference type="RefSeq" id="WP_038279858.1">
    <property type="nucleotide sequence ID" value="NZ_JPME01000010.1"/>
</dbReference>
<feature type="domain" description="HTH tetR-type" evidence="3">
    <location>
        <begin position="8"/>
        <end position="68"/>
    </location>
</feature>
<dbReference type="InterPro" id="IPR001647">
    <property type="entry name" value="HTH_TetR"/>
</dbReference>
<dbReference type="InterPro" id="IPR023772">
    <property type="entry name" value="DNA-bd_HTH_TetR-type_CS"/>
</dbReference>
<dbReference type="Proteomes" id="UP000028525">
    <property type="component" value="Unassembled WGS sequence"/>
</dbReference>
<evidence type="ECO:0000313" key="4">
    <source>
        <dbReference type="EMBL" id="KEZ90659.1"/>
    </source>
</evidence>
<dbReference type="PROSITE" id="PS01081">
    <property type="entry name" value="HTH_TETR_1"/>
    <property type="match status" value="1"/>
</dbReference>
<dbReference type="AlphaFoldDB" id="A0A084JNX5"/>
<proteinExistence type="predicted"/>
<dbReference type="PANTHER" id="PTHR43479:SF11">
    <property type="entry name" value="ACREF_ENVCD OPERON REPRESSOR-RELATED"/>
    <property type="match status" value="1"/>
</dbReference>
<sequence length="215" mass="24458">MGRNKYPEQTFERILDISTKLFIEKGYEQTSIQDILDALNLSKGGLYHHFKSKEEILEAVMQKRAQYVTDMLHDIIQGTKAINAKEKLKKILYHLGTDLETHSLDMVLTSQINNPYFVVSGLQTCVKQDAPIISRLIEEGIKDGSLKTTQPAFCAEVFLLLLNYWANPALFGRNDLETKERLHYLQSVMSLLGLDIIDDNLINAILSGYEKMGAY</sequence>
<keyword evidence="5" id="KW-1185">Reference proteome</keyword>
<dbReference type="STRING" id="29354.IO98_07805"/>
<dbReference type="OrthoDB" id="9814200at2"/>
<keyword evidence="1 2" id="KW-0238">DNA-binding</keyword>
<evidence type="ECO:0000256" key="1">
    <source>
        <dbReference type="ARBA" id="ARBA00023125"/>
    </source>
</evidence>
<evidence type="ECO:0000259" key="3">
    <source>
        <dbReference type="PROSITE" id="PS50977"/>
    </source>
</evidence>
<dbReference type="PANTHER" id="PTHR43479">
    <property type="entry name" value="ACREF/ENVCD OPERON REPRESSOR-RELATED"/>
    <property type="match status" value="1"/>
</dbReference>
<name>A0A084JNX5_9FIRM</name>
<comment type="caution">
    <text evidence="4">The sequence shown here is derived from an EMBL/GenBank/DDBJ whole genome shotgun (WGS) entry which is preliminary data.</text>
</comment>
<accession>A0A084JNX5</accession>
<organism evidence="4 5">
    <name type="scientific">Lacrimispora celerecrescens</name>
    <dbReference type="NCBI Taxonomy" id="29354"/>
    <lineage>
        <taxon>Bacteria</taxon>
        <taxon>Bacillati</taxon>
        <taxon>Bacillota</taxon>
        <taxon>Clostridia</taxon>
        <taxon>Lachnospirales</taxon>
        <taxon>Lachnospiraceae</taxon>
        <taxon>Lacrimispora</taxon>
    </lineage>
</organism>
<dbReference type="Gene3D" id="1.10.357.10">
    <property type="entry name" value="Tetracycline Repressor, domain 2"/>
    <property type="match status" value="1"/>
</dbReference>
<dbReference type="PRINTS" id="PR00455">
    <property type="entry name" value="HTHTETR"/>
</dbReference>
<gene>
    <name evidence="4" type="ORF">IO98_07805</name>
</gene>
<feature type="DNA-binding region" description="H-T-H motif" evidence="2">
    <location>
        <begin position="31"/>
        <end position="50"/>
    </location>
</feature>
<protein>
    <submittedName>
        <fullName evidence="4">TetR family transcriptional regulator</fullName>
    </submittedName>
</protein>
<evidence type="ECO:0000256" key="2">
    <source>
        <dbReference type="PROSITE-ProRule" id="PRU00335"/>
    </source>
</evidence>
<reference evidence="4 5" key="1">
    <citation type="submission" date="2014-07" db="EMBL/GenBank/DDBJ databases">
        <title>Draft genome of Clostridium celerecrescens 152B isolated from sediments associated with methane hydrate from Krishna Godavari basin.</title>
        <authorList>
            <person name="Honkalas V.S."/>
            <person name="Dabir A.P."/>
            <person name="Arora P."/>
            <person name="Dhakephalkar P.K."/>
        </authorList>
    </citation>
    <scope>NUCLEOTIDE SEQUENCE [LARGE SCALE GENOMIC DNA]</scope>
    <source>
        <strain evidence="4 5">152B</strain>
    </source>
</reference>
<evidence type="ECO:0000313" key="5">
    <source>
        <dbReference type="Proteomes" id="UP000028525"/>
    </source>
</evidence>
<dbReference type="InterPro" id="IPR050624">
    <property type="entry name" value="HTH-type_Tx_Regulator"/>
</dbReference>
<dbReference type="PROSITE" id="PS50977">
    <property type="entry name" value="HTH_TETR_2"/>
    <property type="match status" value="1"/>
</dbReference>